<keyword evidence="2" id="KW-1185">Reference proteome</keyword>
<dbReference type="EMBL" id="JBHTLK010000002">
    <property type="protein sequence ID" value="MFD1145626.1"/>
    <property type="molecule type" value="Genomic_DNA"/>
</dbReference>
<protein>
    <submittedName>
        <fullName evidence="1">Uncharacterized protein</fullName>
    </submittedName>
</protein>
<proteinExistence type="predicted"/>
<dbReference type="Proteomes" id="UP001597168">
    <property type="component" value="Unassembled WGS sequence"/>
</dbReference>
<evidence type="ECO:0000313" key="1">
    <source>
        <dbReference type="EMBL" id="MFD1145626.1"/>
    </source>
</evidence>
<name>A0ABW3QL92_9PSEU</name>
<evidence type="ECO:0000313" key="2">
    <source>
        <dbReference type="Proteomes" id="UP001597168"/>
    </source>
</evidence>
<organism evidence="1 2">
    <name type="scientific">Saccharothrix hoggarensis</name>
    <dbReference type="NCBI Taxonomy" id="913853"/>
    <lineage>
        <taxon>Bacteria</taxon>
        <taxon>Bacillati</taxon>
        <taxon>Actinomycetota</taxon>
        <taxon>Actinomycetes</taxon>
        <taxon>Pseudonocardiales</taxon>
        <taxon>Pseudonocardiaceae</taxon>
        <taxon>Saccharothrix</taxon>
    </lineage>
</organism>
<reference evidence="2" key="1">
    <citation type="journal article" date="2019" name="Int. J. Syst. Evol. Microbiol.">
        <title>The Global Catalogue of Microorganisms (GCM) 10K type strain sequencing project: providing services to taxonomists for standard genome sequencing and annotation.</title>
        <authorList>
            <consortium name="The Broad Institute Genomics Platform"/>
            <consortium name="The Broad Institute Genome Sequencing Center for Infectious Disease"/>
            <person name="Wu L."/>
            <person name="Ma J."/>
        </authorList>
    </citation>
    <scope>NUCLEOTIDE SEQUENCE [LARGE SCALE GENOMIC DNA]</scope>
    <source>
        <strain evidence="2">CCUG 60214</strain>
    </source>
</reference>
<gene>
    <name evidence="1" type="ORF">ACFQ3T_00640</name>
</gene>
<sequence>MPRSSHPQWAMIWGLWTRYFSLGPLTHLSVYESAKASQVHSAKNPRT</sequence>
<dbReference type="RefSeq" id="WP_380718529.1">
    <property type="nucleotide sequence ID" value="NZ_JBHTLK010000002.1"/>
</dbReference>
<comment type="caution">
    <text evidence="1">The sequence shown here is derived from an EMBL/GenBank/DDBJ whole genome shotgun (WGS) entry which is preliminary data.</text>
</comment>
<accession>A0ABW3QL92</accession>